<evidence type="ECO:0000313" key="1">
    <source>
        <dbReference type="EMBL" id="EEG28985.1"/>
    </source>
</evidence>
<evidence type="ECO:0000313" key="2">
    <source>
        <dbReference type="Proteomes" id="UP000003340"/>
    </source>
</evidence>
<organism evidence="1 2">
    <name type="scientific">[Clostridium] methylpentosum DSM 5476</name>
    <dbReference type="NCBI Taxonomy" id="537013"/>
    <lineage>
        <taxon>Bacteria</taxon>
        <taxon>Bacillati</taxon>
        <taxon>Bacillota</taxon>
        <taxon>Clostridia</taxon>
        <taxon>Eubacteriales</taxon>
        <taxon>Oscillospiraceae</taxon>
        <taxon>Oscillospiraceae incertae sedis</taxon>
    </lineage>
</organism>
<sequence>MFSGLQSVQKPYFEQKTRHPAAGASDGLAANASWLAEGGLRRRCSLFAKIDALKPSELTFRGLEVSFLSWSLPI</sequence>
<keyword evidence="2" id="KW-1185">Reference proteome</keyword>
<comment type="caution">
    <text evidence="1">The sequence shown here is derived from an EMBL/GenBank/DDBJ whole genome shotgun (WGS) entry which is preliminary data.</text>
</comment>
<dbReference type="EMBL" id="ACEC01000119">
    <property type="protein sequence ID" value="EEG28985.1"/>
    <property type="molecule type" value="Genomic_DNA"/>
</dbReference>
<dbReference type="HOGENOM" id="CLU_2681201_0_0_9"/>
<protein>
    <submittedName>
        <fullName evidence="1">Uncharacterized protein</fullName>
    </submittedName>
</protein>
<gene>
    <name evidence="1" type="ORF">CLOSTMETH_03400</name>
</gene>
<proteinExistence type="predicted"/>
<reference evidence="1 2" key="2">
    <citation type="submission" date="2009-02" db="EMBL/GenBank/DDBJ databases">
        <title>Draft genome sequence of Clostridium methylpentosum (DSM 5476).</title>
        <authorList>
            <person name="Sudarsanam P."/>
            <person name="Ley R."/>
            <person name="Guruge J."/>
            <person name="Turnbaugh P.J."/>
            <person name="Mahowald M."/>
            <person name="Liep D."/>
            <person name="Gordon J."/>
        </authorList>
    </citation>
    <scope>NUCLEOTIDE SEQUENCE [LARGE SCALE GENOMIC DNA]</scope>
    <source>
        <strain evidence="1 2">DSM 5476</strain>
    </source>
</reference>
<name>C0EHQ5_9FIRM</name>
<accession>C0EHQ5</accession>
<reference evidence="1 2" key="1">
    <citation type="submission" date="2009-01" db="EMBL/GenBank/DDBJ databases">
        <authorList>
            <person name="Fulton L."/>
            <person name="Clifton S."/>
            <person name="Fulton B."/>
            <person name="Xu J."/>
            <person name="Minx P."/>
            <person name="Pepin K.H."/>
            <person name="Johnson M."/>
            <person name="Bhonagiri V."/>
            <person name="Nash W.E."/>
            <person name="Mardis E.R."/>
            <person name="Wilson R.K."/>
        </authorList>
    </citation>
    <scope>NUCLEOTIDE SEQUENCE [LARGE SCALE GENOMIC DNA]</scope>
    <source>
        <strain evidence="1 2">DSM 5476</strain>
    </source>
</reference>
<dbReference type="AlphaFoldDB" id="C0EHQ5"/>
<dbReference type="STRING" id="537013.CLOSTMETH_03400"/>
<dbReference type="Proteomes" id="UP000003340">
    <property type="component" value="Unassembled WGS sequence"/>
</dbReference>